<dbReference type="AlphaFoldDB" id="A0A3M8Q9X9"/>
<feature type="transmembrane region" description="Helical" evidence="1">
    <location>
        <begin position="38"/>
        <end position="59"/>
    </location>
</feature>
<sequence length="67" mass="8277">MTRIFRADKRAFYYLSKIFFKNIFIFYIFFYVFVLSVFFGVFSFILFSFLHFIDLIIIFHTCNLTII</sequence>
<reference evidence="2 3" key="1">
    <citation type="journal article" date="2012" name="Int. J. Syst. Evol. Microbiol.">
        <title>Marinomonas hwangdonensis sp. nov., isolated from seawater.</title>
        <authorList>
            <person name="Jung Y.T."/>
            <person name="Oh T.K."/>
            <person name="Yoon J.H."/>
        </authorList>
    </citation>
    <scope>NUCLEOTIDE SEQUENCE [LARGE SCALE GENOMIC DNA]</scope>
    <source>
        <strain evidence="2 3">HDW-15</strain>
    </source>
</reference>
<keyword evidence="1" id="KW-1133">Transmembrane helix</keyword>
<name>A0A3M8Q9X9_9GAMM</name>
<feature type="transmembrane region" description="Helical" evidence="1">
    <location>
        <begin position="12"/>
        <end position="32"/>
    </location>
</feature>
<evidence type="ECO:0000313" key="2">
    <source>
        <dbReference type="EMBL" id="RNF52873.1"/>
    </source>
</evidence>
<organism evidence="2 3">
    <name type="scientific">Marinomonas hwangdonensis</name>
    <dbReference type="NCBI Taxonomy" id="1053647"/>
    <lineage>
        <taxon>Bacteria</taxon>
        <taxon>Pseudomonadati</taxon>
        <taxon>Pseudomonadota</taxon>
        <taxon>Gammaproteobacteria</taxon>
        <taxon>Oceanospirillales</taxon>
        <taxon>Oceanospirillaceae</taxon>
        <taxon>Marinomonas</taxon>
    </lineage>
</organism>
<accession>A0A3M8Q9X9</accession>
<comment type="caution">
    <text evidence="2">The sequence shown here is derived from an EMBL/GenBank/DDBJ whole genome shotgun (WGS) entry which is preliminary data.</text>
</comment>
<evidence type="ECO:0000313" key="3">
    <source>
        <dbReference type="Proteomes" id="UP000280507"/>
    </source>
</evidence>
<keyword evidence="1" id="KW-0472">Membrane</keyword>
<keyword evidence="1" id="KW-0812">Transmembrane</keyword>
<dbReference type="Proteomes" id="UP000280507">
    <property type="component" value="Unassembled WGS sequence"/>
</dbReference>
<protein>
    <submittedName>
        <fullName evidence="2">Uncharacterized protein</fullName>
    </submittedName>
</protein>
<dbReference type="EMBL" id="RIZG01000001">
    <property type="protein sequence ID" value="RNF52873.1"/>
    <property type="molecule type" value="Genomic_DNA"/>
</dbReference>
<keyword evidence="3" id="KW-1185">Reference proteome</keyword>
<gene>
    <name evidence="2" type="ORF">EBI00_01855</name>
</gene>
<evidence type="ECO:0000256" key="1">
    <source>
        <dbReference type="SAM" id="Phobius"/>
    </source>
</evidence>
<proteinExistence type="predicted"/>